<comment type="caution">
    <text evidence="1">The sequence shown here is derived from an EMBL/GenBank/DDBJ whole genome shotgun (WGS) entry which is preliminary data.</text>
</comment>
<accession>A0A139WQH1</accession>
<dbReference type="EMBL" id="ANNX02000077">
    <property type="protein sequence ID" value="KYC34672.1"/>
    <property type="molecule type" value="Genomic_DNA"/>
</dbReference>
<dbReference type="RefSeq" id="WP_017749978.1">
    <property type="nucleotide sequence ID" value="NZ_KQ976356.1"/>
</dbReference>
<organism evidence="1 2">
    <name type="scientific">Scytonema hofmannii PCC 7110</name>
    <dbReference type="NCBI Taxonomy" id="128403"/>
    <lineage>
        <taxon>Bacteria</taxon>
        <taxon>Bacillati</taxon>
        <taxon>Cyanobacteriota</taxon>
        <taxon>Cyanophyceae</taxon>
        <taxon>Nostocales</taxon>
        <taxon>Scytonemataceae</taxon>
        <taxon>Scytonema</taxon>
    </lineage>
</organism>
<name>A0A139WQH1_9CYAN</name>
<dbReference type="OrthoDB" id="581439at2"/>
<keyword evidence="2" id="KW-1185">Reference proteome</keyword>
<evidence type="ECO:0008006" key="3">
    <source>
        <dbReference type="Google" id="ProtNLM"/>
    </source>
</evidence>
<reference evidence="1 2" key="1">
    <citation type="journal article" date="2013" name="Genome Biol. Evol.">
        <title>Genomes of Stigonematalean cyanobacteria (subsection V) and the evolution of oxygenic photosynthesis from prokaryotes to plastids.</title>
        <authorList>
            <person name="Dagan T."/>
            <person name="Roettger M."/>
            <person name="Stucken K."/>
            <person name="Landan G."/>
            <person name="Koch R."/>
            <person name="Major P."/>
            <person name="Gould S.B."/>
            <person name="Goremykin V.V."/>
            <person name="Rippka R."/>
            <person name="Tandeau de Marsac N."/>
            <person name="Gugger M."/>
            <person name="Lockhart P.J."/>
            <person name="Allen J.F."/>
            <person name="Brune I."/>
            <person name="Maus I."/>
            <person name="Puhler A."/>
            <person name="Martin W.F."/>
        </authorList>
    </citation>
    <scope>NUCLEOTIDE SEQUENCE [LARGE SCALE GENOMIC DNA]</scope>
    <source>
        <strain evidence="1 2">PCC 7110</strain>
    </source>
</reference>
<evidence type="ECO:0000313" key="1">
    <source>
        <dbReference type="EMBL" id="KYC34672.1"/>
    </source>
</evidence>
<dbReference type="AlphaFoldDB" id="A0A139WQH1"/>
<protein>
    <recommendedName>
        <fullName evidence="3">PD-(D/E)XK endonuclease-like domain-containing protein</fullName>
    </recommendedName>
</protein>
<gene>
    <name evidence="1" type="ORF">WA1_50620</name>
</gene>
<evidence type="ECO:0000313" key="2">
    <source>
        <dbReference type="Proteomes" id="UP000076925"/>
    </source>
</evidence>
<dbReference type="Proteomes" id="UP000076925">
    <property type="component" value="Unassembled WGS sequence"/>
</dbReference>
<dbReference type="STRING" id="128403.WA1_50620"/>
<proteinExistence type="predicted"/>
<sequence>MNRFNHKVLEIVEHNPECLLSQHSYLNLRSQSEVAGNQFHLIMQQIGLGLPVEPFLKEYPQIANWVDRVKPFLDTPGSKQWKAQLQYLYHQNLLYSEYDLVVYGEHQVIGFDWSIQKPILFDTLENTWQTQLRLFLLHQETEMPLEQISLIYLFVNTGNLYQFTYSKDKHMAFFKRLEETLAPFVSETENCPSKQANSTHMTPQEAHAKWMVREISTEEYLAAIPEVEI</sequence>